<feature type="domain" description="Aminoglycoside phosphotransferase" evidence="2">
    <location>
        <begin position="97"/>
        <end position="317"/>
    </location>
</feature>
<evidence type="ECO:0000259" key="2">
    <source>
        <dbReference type="Pfam" id="PF01636"/>
    </source>
</evidence>
<dbReference type="Gene3D" id="3.90.1200.10">
    <property type="match status" value="1"/>
</dbReference>
<gene>
    <name evidence="3" type="ORF">GCM10025881_07300</name>
</gene>
<dbReference type="EMBL" id="BSVB01000001">
    <property type="protein sequence ID" value="GMA93906.1"/>
    <property type="molecule type" value="Genomic_DNA"/>
</dbReference>
<proteinExistence type="predicted"/>
<organism evidence="3 4">
    <name type="scientific">Pseudolysinimonas kribbensis</name>
    <dbReference type="NCBI Taxonomy" id="433641"/>
    <lineage>
        <taxon>Bacteria</taxon>
        <taxon>Bacillati</taxon>
        <taxon>Actinomycetota</taxon>
        <taxon>Actinomycetes</taxon>
        <taxon>Micrococcales</taxon>
        <taxon>Microbacteriaceae</taxon>
        <taxon>Pseudolysinimonas</taxon>
    </lineage>
</organism>
<dbReference type="SUPFAM" id="SSF56112">
    <property type="entry name" value="Protein kinase-like (PK-like)"/>
    <property type="match status" value="1"/>
</dbReference>
<feature type="region of interest" description="Disordered" evidence="1">
    <location>
        <begin position="1"/>
        <end position="45"/>
    </location>
</feature>
<accession>A0ABQ6K570</accession>
<sequence length="398" mass="41455">MARASGSASSASTPNVRERWSRSIVARDSGRCAANDDGSDAGGTTLRTLELGRGVRRSGEDRTYPDPMARSALTLAALATSAVAGLDVVGVQGFGSSGGGDFDAALLTGRDGRHWIVRVPRSERAEAEQSADLVALRALSTGVRARLPFSVSSFAGQAPVAGTRAVVSEFVYGTKVPLASLDAELGASIGRAIGAIHALPTSVVTDAGLPVHSAADGHRAALALIDRAGATGLVPAALLQRWREAGTDAGLWQYTPVVINGSLASDAFLSAEGAVTGVIDWHGLRVGDPALDLQWLVGAAEDTVDAAFDAYAAARGPLDLRLRQRAALVAELEVARWLLHGTEVRATDIVDDAVEMMSRLVDDVHADASHPISPDTAPILGLDEVRELLDRTENRRVG</sequence>
<evidence type="ECO:0000313" key="4">
    <source>
        <dbReference type="Proteomes" id="UP001157034"/>
    </source>
</evidence>
<reference evidence="4" key="1">
    <citation type="journal article" date="2019" name="Int. J. Syst. Evol. Microbiol.">
        <title>The Global Catalogue of Microorganisms (GCM) 10K type strain sequencing project: providing services to taxonomists for standard genome sequencing and annotation.</title>
        <authorList>
            <consortium name="The Broad Institute Genomics Platform"/>
            <consortium name="The Broad Institute Genome Sequencing Center for Infectious Disease"/>
            <person name="Wu L."/>
            <person name="Ma J."/>
        </authorList>
    </citation>
    <scope>NUCLEOTIDE SEQUENCE [LARGE SCALE GENOMIC DNA]</scope>
    <source>
        <strain evidence="4">NBRC 108894</strain>
    </source>
</reference>
<dbReference type="InterPro" id="IPR011009">
    <property type="entry name" value="Kinase-like_dom_sf"/>
</dbReference>
<comment type="caution">
    <text evidence="3">The sequence shown here is derived from an EMBL/GenBank/DDBJ whole genome shotgun (WGS) entry which is preliminary data.</text>
</comment>
<dbReference type="Pfam" id="PF01636">
    <property type="entry name" value="APH"/>
    <property type="match status" value="1"/>
</dbReference>
<dbReference type="Proteomes" id="UP001157034">
    <property type="component" value="Unassembled WGS sequence"/>
</dbReference>
<protein>
    <recommendedName>
        <fullName evidence="2">Aminoglycoside phosphotransferase domain-containing protein</fullName>
    </recommendedName>
</protein>
<name>A0ABQ6K570_9MICO</name>
<feature type="compositionally biased region" description="Low complexity" evidence="1">
    <location>
        <begin position="1"/>
        <end position="12"/>
    </location>
</feature>
<dbReference type="InterPro" id="IPR002575">
    <property type="entry name" value="Aminoglycoside_PTrfase"/>
</dbReference>
<keyword evidence="4" id="KW-1185">Reference proteome</keyword>
<evidence type="ECO:0000313" key="3">
    <source>
        <dbReference type="EMBL" id="GMA93906.1"/>
    </source>
</evidence>
<evidence type="ECO:0000256" key="1">
    <source>
        <dbReference type="SAM" id="MobiDB-lite"/>
    </source>
</evidence>